<protein>
    <recommendedName>
        <fullName evidence="4">HYR domain-containing protein</fullName>
    </recommendedName>
</protein>
<dbReference type="PANTHER" id="PTHR24273">
    <property type="entry name" value="FI04643P-RELATED"/>
    <property type="match status" value="1"/>
</dbReference>
<proteinExistence type="predicted"/>
<comment type="caution">
    <text evidence="2">The sequence shown here is derived from an EMBL/GenBank/DDBJ whole genome shotgun (WGS) entry which is preliminary data.</text>
</comment>
<evidence type="ECO:0000313" key="2">
    <source>
        <dbReference type="EMBL" id="TXB63181.1"/>
    </source>
</evidence>
<feature type="signal peptide" evidence="1">
    <location>
        <begin position="1"/>
        <end position="26"/>
    </location>
</feature>
<dbReference type="RefSeq" id="WP_147167436.1">
    <property type="nucleotide sequence ID" value="NZ_VOOR01000018.1"/>
</dbReference>
<evidence type="ECO:0008006" key="4">
    <source>
        <dbReference type="Google" id="ProtNLM"/>
    </source>
</evidence>
<name>A0A5C6RLA6_9BACT</name>
<gene>
    <name evidence="2" type="ORF">FRY97_10250</name>
</gene>
<keyword evidence="3" id="KW-1185">Reference proteome</keyword>
<dbReference type="PANTHER" id="PTHR24273:SF32">
    <property type="entry name" value="HYALIN"/>
    <property type="match status" value="1"/>
</dbReference>
<dbReference type="Proteomes" id="UP000321580">
    <property type="component" value="Unassembled WGS sequence"/>
</dbReference>
<organism evidence="2 3">
    <name type="scientific">Phaeodactylibacter luteus</name>
    <dbReference type="NCBI Taxonomy" id="1564516"/>
    <lineage>
        <taxon>Bacteria</taxon>
        <taxon>Pseudomonadati</taxon>
        <taxon>Bacteroidota</taxon>
        <taxon>Saprospiria</taxon>
        <taxon>Saprospirales</taxon>
        <taxon>Haliscomenobacteraceae</taxon>
        <taxon>Phaeodactylibacter</taxon>
    </lineage>
</organism>
<keyword evidence="1" id="KW-0732">Signal</keyword>
<evidence type="ECO:0000256" key="1">
    <source>
        <dbReference type="SAM" id="SignalP"/>
    </source>
</evidence>
<dbReference type="OrthoDB" id="9805017at2"/>
<accession>A0A5C6RLA6</accession>
<reference evidence="2 3" key="1">
    <citation type="submission" date="2019-08" db="EMBL/GenBank/DDBJ databases">
        <title>Genome of Phaeodactylibacter luteus.</title>
        <authorList>
            <person name="Bowman J.P."/>
        </authorList>
    </citation>
    <scope>NUCLEOTIDE SEQUENCE [LARGE SCALE GENOMIC DNA]</scope>
    <source>
        <strain evidence="2 3">KCTC 42180</strain>
    </source>
</reference>
<dbReference type="EMBL" id="VOOR01000018">
    <property type="protein sequence ID" value="TXB63181.1"/>
    <property type="molecule type" value="Genomic_DNA"/>
</dbReference>
<evidence type="ECO:0000313" key="3">
    <source>
        <dbReference type="Proteomes" id="UP000321580"/>
    </source>
</evidence>
<feature type="chain" id="PRO_5022799515" description="HYR domain-containing protein" evidence="1">
    <location>
        <begin position="27"/>
        <end position="1518"/>
    </location>
</feature>
<sequence length="1518" mass="160604">MKLLFDNLKYLACLAVWAVLPSLAYAQAPDWQAPAPGTYNYSATVTAIISIEGQLSNRLEDQVAFISDGEVVGLSSPFMINGITYHFATVFSHEPMAEIEVWVYSDEEDEVIEALSALSFSHQAEFGSLLAPYVIDAYPGGDAPILLNGIPTRFSLQGQAFSPFSLSPYLVQLDDDPVSWTAEPNPSLEVAFSGDTLLVTPVPEFFGTTYLIVRATEQTANAYTAATVIEFKVEPGFDGPSWEEIPGQYAPPGSSFMEVDLAAYETQYSGSCLDFAVTPVLDTGMVTTPPAWAAEVNTGLPQEMSIVARAYFTPSYMFNQPGDLLVFRSAGVVRGVAAPTFVNQSAMFFATVYNEVPVDSLEVQLYSAAHQRVFDLPVKVPFSTNGELGSAQGPYRLDFSPFNLEITAEGILSVQPQSPLFKGAQYYTFEAADCDYPALFQDTVSTYICYDEDTDEDGLCDALDPFPTDPCAPDNDMPPLWVLNAEGDTLVSGDTLYLNTAPDTCGLLLSWRTISAEDCALPVVLAELFSPDALSTAFLELVNPDSGWYELSLYAARGWNELSMSSEDETGNRTAFVYYLAVADSTAPVLSCHNYTAYLDSAGTFALAPFHLLQQDAYDNCSIDSLWLSTDTLGCNLAGTAPAITLSALDPTGNLSSCTVEVTVLDTIAPSFSCTDIAVEVGLDGSVPIAAPDIATDISDNCGIDSTWLSVYSFACGDAGTNAVMFTALDVNGNSASCMVNVEVSDPHLPEVSCNNLTVYLDEDGAASIVYGDVLAYSDNCGTVDIRLERSAFGCMDTGAPVSLGIEVEDPAGNLSSCTVEVTVLDTIRAALSCTDVSVEVGPSGTTGVGPDDIIVSLSDNCGVDSVWLAGGTFDCASAGTNEVTVSVLDVNGNLSSCTIDVSVSDPTAPSVTCLDIVRNLSLSGTASVSVDDLLLAVSDNCSDVSLSLSQESFDCSEAGTIVPVVLSAEDPAGNVSSCTASVQVRDVSPPQLLCTDVTKLVGSNGAVSLAVEDVVLSLGDNCGVDTMWLSEELFNCSDAGINEVSFTAMDVNGNTSSCSVSVEVVDPVSPQLFCTGIFRQLNNNGERTITPNELLQGYTDNCMGELQLSLSQSYFDCSNAGQDIPVVLTAEDEAGNISSCEVAVSIRDTYAPEAVCMPATVELGPDNGEGFLPAFSVDGGSTDNCVLGIELELSQAYFTCEDAGVQEVELYVRDASGNESSCTALVEVIVTGELSDGWQGEDIGAGAAGGVYAYTPCSGEGLFSVSTPGSQPLSSLQDELGMISREMCGNFEAYARVVETNGSYGGLMVRESSAPDARYAALFTNWSQTMRWEVRTNPGGGRQVQLRTGFSPRGLYLRRTGYLFRAYYQPLGSLTYTLVSQANLFMPDCVEVGMAAFRAGGQVIGEVTFGEVFFEEDAFQPSAPWGLQGGSPGTAGELKAWPNPARNSVQASWGTPLENGGQLRLLSQLGQAVLELQLLPGEAAASVPLDGIAPGLYYLSITGAGAAPMRTAITVVR</sequence>